<organism evidence="4 5">
    <name type="scientific">Sodiomyces alkalinus (strain CBS 110278 / VKM F-3762 / F11)</name>
    <name type="common">Alkaliphilic filamentous fungus</name>
    <dbReference type="NCBI Taxonomy" id="1314773"/>
    <lineage>
        <taxon>Eukaryota</taxon>
        <taxon>Fungi</taxon>
        <taxon>Dikarya</taxon>
        <taxon>Ascomycota</taxon>
        <taxon>Pezizomycotina</taxon>
        <taxon>Sordariomycetes</taxon>
        <taxon>Hypocreomycetidae</taxon>
        <taxon>Glomerellales</taxon>
        <taxon>Plectosphaerellaceae</taxon>
        <taxon>Sodiomyces</taxon>
    </lineage>
</organism>
<feature type="domain" description="DUF4246" evidence="3">
    <location>
        <begin position="10"/>
        <end position="81"/>
    </location>
</feature>
<dbReference type="InterPro" id="IPR049207">
    <property type="entry name" value="DUF4246_N"/>
</dbReference>
<dbReference type="RefSeq" id="XP_028466261.1">
    <property type="nucleotide sequence ID" value="XM_028611866.1"/>
</dbReference>
<reference evidence="4 5" key="1">
    <citation type="journal article" date="2018" name="Mol. Ecol.">
        <title>The obligate alkalophilic soda-lake fungus Sodiomyces alkalinus has shifted to a protein diet.</title>
        <authorList>
            <person name="Grum-Grzhimaylo A.A."/>
            <person name="Falkoski D.L."/>
            <person name="van den Heuvel J."/>
            <person name="Valero-Jimenez C.A."/>
            <person name="Min B."/>
            <person name="Choi I.G."/>
            <person name="Lipzen A."/>
            <person name="Daum C.G."/>
            <person name="Aanen D.K."/>
            <person name="Tsang A."/>
            <person name="Henrissat B."/>
            <person name="Bilanenko E.N."/>
            <person name="de Vries R.P."/>
            <person name="van Kan J.A.L."/>
            <person name="Grigoriev I.V."/>
            <person name="Debets A.J.M."/>
        </authorList>
    </citation>
    <scope>NUCLEOTIDE SEQUENCE [LARGE SCALE GENOMIC DNA]</scope>
    <source>
        <strain evidence="4 5">F11</strain>
    </source>
</reference>
<feature type="region of interest" description="Disordered" evidence="1">
    <location>
        <begin position="358"/>
        <end position="396"/>
    </location>
</feature>
<feature type="domain" description="DUF4246" evidence="2">
    <location>
        <begin position="101"/>
        <end position="564"/>
    </location>
</feature>
<evidence type="ECO:0000259" key="3">
    <source>
        <dbReference type="Pfam" id="PF21666"/>
    </source>
</evidence>
<dbReference type="EMBL" id="ML119055">
    <property type="protein sequence ID" value="ROT38455.1"/>
    <property type="molecule type" value="Genomic_DNA"/>
</dbReference>
<dbReference type="GeneID" id="39580344"/>
<dbReference type="PANTHER" id="PTHR33119:SF1">
    <property type="entry name" value="FE2OG DIOXYGENASE DOMAIN-CONTAINING PROTEIN"/>
    <property type="match status" value="1"/>
</dbReference>
<feature type="region of interest" description="Disordered" evidence="1">
    <location>
        <begin position="566"/>
        <end position="585"/>
    </location>
</feature>
<protein>
    <submittedName>
        <fullName evidence="4">Uncharacterized protein</fullName>
    </submittedName>
</protein>
<accession>A0A3N2PVD0</accession>
<feature type="compositionally biased region" description="Basic and acidic residues" evidence="1">
    <location>
        <begin position="316"/>
        <end position="332"/>
    </location>
</feature>
<dbReference type="STRING" id="1314773.A0A3N2PVD0"/>
<evidence type="ECO:0000313" key="5">
    <source>
        <dbReference type="Proteomes" id="UP000272025"/>
    </source>
</evidence>
<proteinExistence type="predicted"/>
<dbReference type="PANTHER" id="PTHR33119">
    <property type="entry name" value="IFI3P"/>
    <property type="match status" value="1"/>
</dbReference>
<dbReference type="Proteomes" id="UP000272025">
    <property type="component" value="Unassembled WGS sequence"/>
</dbReference>
<sequence>MASDSERIKLPGFGRPLNHFPYENEWGLVGPFPSVLLDTWQAATLTIRELYMLWFVEKITNKPDWHVKVFNDEIVSKWKHELASVDWSSAVGYQHGPYSDAMFAYSLAELREKARLYEKTGIVPVFDVSAAVLKSDTAIPRELKDELRAAVARLEDVPDHQKDWHPRSDGKVLDLVHPSLWPLVYGRTRILPDRRLTLENCLDACGIGEVIPRPGSDGSRRYFPGAWSTRFQWLPCDVDLDEATGRAKIVSYINNLHPTRHRDLYTIIEKVIDKTLPLWDLVHRWPREFDKDKRIQCHDVSRTCTIPDFCQDEEQDRGGCEPYHRPLEEGEAPRPVLDDYSDLEDDHPLKAKDNAWFDATHPVPQPEPEPYDPADGGRPPGGEGPTAEDVHKEGEGPSFFSGLRRLQVIVKLANIHLTPENPTYDGGSWHIEGQLNEHICATALYYYDSDNITPSHLAFRTPGDREGLSGELGYEQDNFRPITMAFAIDDPNGSTLQNLGRVLTREDRLLVFPNVYQHRVAPFSLADDTRPGHRKILALFLVDPALPVIGTANVPPQQRHWWLEGHDDGGKEAEEADGGDRGGWRAKLPPEVQQIVLEQMEWPIGWEEAKATRLELIYERTRLEEEQNVPDAEWNFCEH</sequence>
<evidence type="ECO:0000313" key="4">
    <source>
        <dbReference type="EMBL" id="ROT38455.1"/>
    </source>
</evidence>
<dbReference type="OrthoDB" id="415532at2759"/>
<dbReference type="InterPro" id="IPR025340">
    <property type="entry name" value="DUF4246"/>
</dbReference>
<dbReference type="Pfam" id="PF14033">
    <property type="entry name" value="DUF4246"/>
    <property type="match status" value="1"/>
</dbReference>
<dbReference type="AlphaFoldDB" id="A0A3N2PVD0"/>
<dbReference type="Pfam" id="PF21666">
    <property type="entry name" value="DUF4246_N"/>
    <property type="match status" value="1"/>
</dbReference>
<keyword evidence="5" id="KW-1185">Reference proteome</keyword>
<name>A0A3N2PVD0_SODAK</name>
<feature type="compositionally biased region" description="Basic and acidic residues" evidence="1">
    <location>
        <begin position="566"/>
        <end position="583"/>
    </location>
</feature>
<evidence type="ECO:0000259" key="2">
    <source>
        <dbReference type="Pfam" id="PF14033"/>
    </source>
</evidence>
<dbReference type="InterPro" id="IPR049192">
    <property type="entry name" value="DUF4246_C"/>
</dbReference>
<feature type="region of interest" description="Disordered" evidence="1">
    <location>
        <begin position="311"/>
        <end position="345"/>
    </location>
</feature>
<evidence type="ECO:0000256" key="1">
    <source>
        <dbReference type="SAM" id="MobiDB-lite"/>
    </source>
</evidence>
<gene>
    <name evidence="4" type="ORF">SODALDRAFT_333036</name>
</gene>